<evidence type="ECO:0000256" key="4">
    <source>
        <dbReference type="ARBA" id="ARBA00023180"/>
    </source>
</evidence>
<keyword evidence="3" id="KW-1015">Disulfide bond</keyword>
<comment type="subcellular location">
    <subcellularLocation>
        <location evidence="1">Membrane</location>
        <topology evidence="1">Single-pass type I membrane protein</topology>
    </subcellularLocation>
</comment>
<dbReference type="InterPro" id="IPR013151">
    <property type="entry name" value="Immunoglobulin_dom"/>
</dbReference>
<dbReference type="PROSITE" id="PS50835">
    <property type="entry name" value="IG_LIKE"/>
    <property type="match status" value="2"/>
</dbReference>
<feature type="domain" description="Ig-like" evidence="8">
    <location>
        <begin position="150"/>
        <end position="251"/>
    </location>
</feature>
<dbReference type="InterPro" id="IPR003598">
    <property type="entry name" value="Ig_sub2"/>
</dbReference>
<dbReference type="InterPro" id="IPR013783">
    <property type="entry name" value="Ig-like_fold"/>
</dbReference>
<feature type="domain" description="Ig-like" evidence="8">
    <location>
        <begin position="30"/>
        <end position="143"/>
    </location>
</feature>
<dbReference type="Gene3D" id="2.60.40.10">
    <property type="entry name" value="Immunoglobulins"/>
    <property type="match status" value="2"/>
</dbReference>
<dbReference type="AlphaFoldDB" id="A0AAN9TMA1"/>
<keyword evidence="10" id="KW-1185">Reference proteome</keyword>
<evidence type="ECO:0000259" key="8">
    <source>
        <dbReference type="PROSITE" id="PS50835"/>
    </source>
</evidence>
<keyword evidence="4" id="KW-0325">Glycoprotein</keyword>
<sequence>MHPNRCHHRNHDDVTSEIGLQLSVNHDGIPCSDMSNCAVVAPYDGHLTLTCTSDSPGSTLEWWRKKSAPEKERISVDESSTAKSNEHSPIEKLSAVKSDLRIKIFGSDKLVLNFTSVSSEDDGHYFCQSKNNSGGTSVDKSPFLAVRVLPYIKGPHKDVTVIEENTLSLTCIVLSSQPTTVEWNVSTPQFNMSKLFTKSDGGRVVLENVNETTNAVFSLKSANITKDRGTYVCSASNAWGKSLTNTTFAVRVKGKYAALWPFLGMCAEVIILCTIILIYEKKRDKTELEESDTDQGPETKSSPDHGQDSVRYRK</sequence>
<dbReference type="Pfam" id="PF00047">
    <property type="entry name" value="ig"/>
    <property type="match status" value="1"/>
</dbReference>
<proteinExistence type="predicted"/>
<dbReference type="GO" id="GO:0050839">
    <property type="term" value="F:cell adhesion molecule binding"/>
    <property type="evidence" value="ECO:0007669"/>
    <property type="project" value="TreeGrafter"/>
</dbReference>
<dbReference type="InterPro" id="IPR051275">
    <property type="entry name" value="Cell_adhesion_signaling"/>
</dbReference>
<dbReference type="GO" id="GO:0005886">
    <property type="term" value="C:plasma membrane"/>
    <property type="evidence" value="ECO:0007669"/>
    <property type="project" value="TreeGrafter"/>
</dbReference>
<name>A0AAN9TMA1_9HEMI</name>
<comment type="caution">
    <text evidence="9">The sequence shown here is derived from an EMBL/GenBank/DDBJ whole genome shotgun (WGS) entry which is preliminary data.</text>
</comment>
<feature type="region of interest" description="Disordered" evidence="6">
    <location>
        <begin position="284"/>
        <end position="314"/>
    </location>
</feature>
<evidence type="ECO:0000256" key="7">
    <source>
        <dbReference type="SAM" id="Phobius"/>
    </source>
</evidence>
<keyword evidence="7" id="KW-0812">Transmembrane</keyword>
<dbReference type="InterPro" id="IPR007110">
    <property type="entry name" value="Ig-like_dom"/>
</dbReference>
<evidence type="ECO:0000313" key="9">
    <source>
        <dbReference type="EMBL" id="KAK7601755.1"/>
    </source>
</evidence>
<feature type="transmembrane region" description="Helical" evidence="7">
    <location>
        <begin position="258"/>
        <end position="279"/>
    </location>
</feature>
<organism evidence="9 10">
    <name type="scientific">Parthenolecanium corni</name>
    <dbReference type="NCBI Taxonomy" id="536013"/>
    <lineage>
        <taxon>Eukaryota</taxon>
        <taxon>Metazoa</taxon>
        <taxon>Ecdysozoa</taxon>
        <taxon>Arthropoda</taxon>
        <taxon>Hexapoda</taxon>
        <taxon>Insecta</taxon>
        <taxon>Pterygota</taxon>
        <taxon>Neoptera</taxon>
        <taxon>Paraneoptera</taxon>
        <taxon>Hemiptera</taxon>
        <taxon>Sternorrhyncha</taxon>
        <taxon>Coccoidea</taxon>
        <taxon>Coccidae</taxon>
        <taxon>Parthenolecanium</taxon>
    </lineage>
</organism>
<dbReference type="Proteomes" id="UP001367676">
    <property type="component" value="Unassembled WGS sequence"/>
</dbReference>
<dbReference type="GO" id="GO:0005911">
    <property type="term" value="C:cell-cell junction"/>
    <property type="evidence" value="ECO:0007669"/>
    <property type="project" value="TreeGrafter"/>
</dbReference>
<keyword evidence="7" id="KW-1133">Transmembrane helix</keyword>
<gene>
    <name evidence="9" type="ORF">V9T40_009196</name>
</gene>
<dbReference type="SMART" id="SM00408">
    <property type="entry name" value="IGc2"/>
    <property type="match status" value="2"/>
</dbReference>
<keyword evidence="5" id="KW-0393">Immunoglobulin domain</keyword>
<evidence type="ECO:0000256" key="5">
    <source>
        <dbReference type="ARBA" id="ARBA00023319"/>
    </source>
</evidence>
<reference evidence="9 10" key="1">
    <citation type="submission" date="2024-03" db="EMBL/GenBank/DDBJ databases">
        <title>Adaptation during the transition from Ophiocordyceps entomopathogen to insect associate is accompanied by gene loss and intensified selection.</title>
        <authorList>
            <person name="Ward C.M."/>
            <person name="Onetto C.A."/>
            <person name="Borneman A.R."/>
        </authorList>
    </citation>
    <scope>NUCLEOTIDE SEQUENCE [LARGE SCALE GENOMIC DNA]</scope>
    <source>
        <strain evidence="9">AWRI1</strain>
        <tissue evidence="9">Single Adult Female</tissue>
    </source>
</reference>
<dbReference type="EMBL" id="JBBCAQ010000010">
    <property type="protein sequence ID" value="KAK7601755.1"/>
    <property type="molecule type" value="Genomic_DNA"/>
</dbReference>
<evidence type="ECO:0000313" key="10">
    <source>
        <dbReference type="Proteomes" id="UP001367676"/>
    </source>
</evidence>
<dbReference type="PANTHER" id="PTHR11640">
    <property type="entry name" value="NEPHRIN"/>
    <property type="match status" value="1"/>
</dbReference>
<feature type="compositionally biased region" description="Basic and acidic residues" evidence="6">
    <location>
        <begin position="301"/>
        <end position="314"/>
    </location>
</feature>
<protein>
    <recommendedName>
        <fullName evidence="8">Ig-like domain-containing protein</fullName>
    </recommendedName>
</protein>
<dbReference type="InterPro" id="IPR003599">
    <property type="entry name" value="Ig_sub"/>
</dbReference>
<dbReference type="GO" id="GO:0098609">
    <property type="term" value="P:cell-cell adhesion"/>
    <property type="evidence" value="ECO:0007669"/>
    <property type="project" value="TreeGrafter"/>
</dbReference>
<evidence type="ECO:0000256" key="1">
    <source>
        <dbReference type="ARBA" id="ARBA00004479"/>
    </source>
</evidence>
<dbReference type="SUPFAM" id="SSF48726">
    <property type="entry name" value="Immunoglobulin"/>
    <property type="match status" value="2"/>
</dbReference>
<evidence type="ECO:0000256" key="2">
    <source>
        <dbReference type="ARBA" id="ARBA00023136"/>
    </source>
</evidence>
<evidence type="ECO:0000256" key="3">
    <source>
        <dbReference type="ARBA" id="ARBA00023157"/>
    </source>
</evidence>
<dbReference type="PANTHER" id="PTHR11640:SF31">
    <property type="entry name" value="IRREGULAR CHIASM C-ROUGHEST PROTEIN-RELATED"/>
    <property type="match status" value="1"/>
</dbReference>
<dbReference type="SMART" id="SM00409">
    <property type="entry name" value="IG"/>
    <property type="match status" value="2"/>
</dbReference>
<dbReference type="Pfam" id="PF13927">
    <property type="entry name" value="Ig_3"/>
    <property type="match status" value="1"/>
</dbReference>
<evidence type="ECO:0000256" key="6">
    <source>
        <dbReference type="SAM" id="MobiDB-lite"/>
    </source>
</evidence>
<keyword evidence="2 7" id="KW-0472">Membrane</keyword>
<dbReference type="InterPro" id="IPR036179">
    <property type="entry name" value="Ig-like_dom_sf"/>
</dbReference>
<accession>A0AAN9TMA1</accession>